<dbReference type="Proteomes" id="UP000516437">
    <property type="component" value="Chromosome 3"/>
</dbReference>
<dbReference type="AlphaFoldDB" id="A0A6A1WBF9"/>
<sequence>MQHKMLLPFWWIMHLILCSAINPKKHTIELSYHQAKFMYLVVVWEEPVDLALYIYQTVRAKALKIDVQISLSYGIFLTQFLHAMLVLKVAGEPKAIPFGPINKIQTMHNENWARWNDSYYANSIQLWVLCVWVVYTRTTSCQQGGKRLWCDSSVRAESTPSKLAVLDPLLRDRHELLSPTTVGPVGTQTSYACGDDMASSMLSSHIGLLVLQHVSFEASKWKEGPDGVKSYDDFQLDYDQAEDRIPVTSMMNTAYRTHKNRMFQHYFVFNSKEEVLEHLYLEMNKEEWTHVLTIVNVQCRRSAINKENRAKLKIVHTSGARSFQRMKALLKNPKSGEISPALLYKKMNTNKDGMWTLEDARENFIGGGQIGDRVEEG</sequence>
<protein>
    <submittedName>
        <fullName evidence="2">Uncharacterized protein</fullName>
    </submittedName>
</protein>
<name>A0A6A1WBF9_9ROSI</name>
<evidence type="ECO:0000256" key="1">
    <source>
        <dbReference type="SAM" id="SignalP"/>
    </source>
</evidence>
<dbReference type="EMBL" id="RXIC02000021">
    <property type="protein sequence ID" value="KAB1220140.1"/>
    <property type="molecule type" value="Genomic_DNA"/>
</dbReference>
<comment type="caution">
    <text evidence="2">The sequence shown here is derived from an EMBL/GenBank/DDBJ whole genome shotgun (WGS) entry which is preliminary data.</text>
</comment>
<dbReference type="OrthoDB" id="1564766at2759"/>
<accession>A0A6A1WBF9</accession>
<feature type="signal peptide" evidence="1">
    <location>
        <begin position="1"/>
        <end position="20"/>
    </location>
</feature>
<gene>
    <name evidence="2" type="ORF">CJ030_MR3G006630</name>
</gene>
<feature type="chain" id="PRO_5025654443" evidence="1">
    <location>
        <begin position="21"/>
        <end position="377"/>
    </location>
</feature>
<reference evidence="2 3" key="1">
    <citation type="journal article" date="2019" name="Plant Biotechnol. J.">
        <title>The red bayberry genome and genetic basis of sex determination.</title>
        <authorList>
            <person name="Jia H.M."/>
            <person name="Jia H.J."/>
            <person name="Cai Q.L."/>
            <person name="Wang Y."/>
            <person name="Zhao H.B."/>
            <person name="Yang W.F."/>
            <person name="Wang G.Y."/>
            <person name="Li Y.H."/>
            <person name="Zhan D.L."/>
            <person name="Shen Y.T."/>
            <person name="Niu Q.F."/>
            <person name="Chang L."/>
            <person name="Qiu J."/>
            <person name="Zhao L."/>
            <person name="Xie H.B."/>
            <person name="Fu W.Y."/>
            <person name="Jin J."/>
            <person name="Li X.W."/>
            <person name="Jiao Y."/>
            <person name="Zhou C.C."/>
            <person name="Tu T."/>
            <person name="Chai C.Y."/>
            <person name="Gao J.L."/>
            <person name="Fan L.J."/>
            <person name="van de Weg E."/>
            <person name="Wang J.Y."/>
            <person name="Gao Z.S."/>
        </authorList>
    </citation>
    <scope>NUCLEOTIDE SEQUENCE [LARGE SCALE GENOMIC DNA]</scope>
    <source>
        <tissue evidence="2">Leaves</tissue>
    </source>
</reference>
<evidence type="ECO:0000313" key="2">
    <source>
        <dbReference type="EMBL" id="KAB1220140.1"/>
    </source>
</evidence>
<keyword evidence="1" id="KW-0732">Signal</keyword>
<organism evidence="2 3">
    <name type="scientific">Morella rubra</name>
    <name type="common">Chinese bayberry</name>
    <dbReference type="NCBI Taxonomy" id="262757"/>
    <lineage>
        <taxon>Eukaryota</taxon>
        <taxon>Viridiplantae</taxon>
        <taxon>Streptophyta</taxon>
        <taxon>Embryophyta</taxon>
        <taxon>Tracheophyta</taxon>
        <taxon>Spermatophyta</taxon>
        <taxon>Magnoliopsida</taxon>
        <taxon>eudicotyledons</taxon>
        <taxon>Gunneridae</taxon>
        <taxon>Pentapetalae</taxon>
        <taxon>rosids</taxon>
        <taxon>fabids</taxon>
        <taxon>Fagales</taxon>
        <taxon>Myricaceae</taxon>
        <taxon>Morella</taxon>
    </lineage>
</organism>
<proteinExistence type="predicted"/>
<evidence type="ECO:0000313" key="3">
    <source>
        <dbReference type="Proteomes" id="UP000516437"/>
    </source>
</evidence>
<keyword evidence="3" id="KW-1185">Reference proteome</keyword>